<organism evidence="2 3">
    <name type="scientific">Phyllostomus discolor</name>
    <name type="common">pale spear-nosed bat</name>
    <dbReference type="NCBI Taxonomy" id="89673"/>
    <lineage>
        <taxon>Eukaryota</taxon>
        <taxon>Metazoa</taxon>
        <taxon>Chordata</taxon>
        <taxon>Craniata</taxon>
        <taxon>Vertebrata</taxon>
        <taxon>Euteleostomi</taxon>
        <taxon>Mammalia</taxon>
        <taxon>Eutheria</taxon>
        <taxon>Laurasiatheria</taxon>
        <taxon>Chiroptera</taxon>
        <taxon>Yangochiroptera</taxon>
        <taxon>Phyllostomidae</taxon>
        <taxon>Phyllostominae</taxon>
        <taxon>Phyllostomus</taxon>
    </lineage>
</organism>
<evidence type="ECO:0000313" key="3">
    <source>
        <dbReference type="Proteomes" id="UP000664940"/>
    </source>
</evidence>
<comment type="caution">
    <text evidence="2">The sequence shown here is derived from an EMBL/GenBank/DDBJ whole genome shotgun (WGS) entry which is preliminary data.</text>
</comment>
<proteinExistence type="predicted"/>
<dbReference type="Proteomes" id="UP000664940">
    <property type="component" value="Unassembled WGS sequence"/>
</dbReference>
<accession>A0A834B6P4</accession>
<feature type="region of interest" description="Disordered" evidence="1">
    <location>
        <begin position="1"/>
        <end position="30"/>
    </location>
</feature>
<reference evidence="2 3" key="1">
    <citation type="journal article" date="2020" name="Nature">
        <title>Six reference-quality genomes reveal evolution of bat adaptations.</title>
        <authorList>
            <person name="Jebb D."/>
            <person name="Huang Z."/>
            <person name="Pippel M."/>
            <person name="Hughes G.M."/>
            <person name="Lavrichenko K."/>
            <person name="Devanna P."/>
            <person name="Winkler S."/>
            <person name="Jermiin L.S."/>
            <person name="Skirmuntt E.C."/>
            <person name="Katzourakis A."/>
            <person name="Burkitt-Gray L."/>
            <person name="Ray D.A."/>
            <person name="Sullivan K.A.M."/>
            <person name="Roscito J.G."/>
            <person name="Kirilenko B.M."/>
            <person name="Davalos L.M."/>
            <person name="Corthals A.P."/>
            <person name="Power M.L."/>
            <person name="Jones G."/>
            <person name="Ransome R.D."/>
            <person name="Dechmann D.K.N."/>
            <person name="Locatelli A.G."/>
            <person name="Puechmaille S.J."/>
            <person name="Fedrigo O."/>
            <person name="Jarvis E.D."/>
            <person name="Hiller M."/>
            <person name="Vernes S.C."/>
            <person name="Myers E.W."/>
            <person name="Teeling E.C."/>
        </authorList>
    </citation>
    <scope>NUCLEOTIDE SEQUENCE [LARGE SCALE GENOMIC DNA]</scope>
    <source>
        <strain evidence="2">Bat1K_MPI-CBG_1</strain>
    </source>
</reference>
<dbReference type="AlphaFoldDB" id="A0A834B6P4"/>
<evidence type="ECO:0000313" key="2">
    <source>
        <dbReference type="EMBL" id="KAF6125229.1"/>
    </source>
</evidence>
<dbReference type="EMBL" id="JABVXQ010000002">
    <property type="protein sequence ID" value="KAF6125229.1"/>
    <property type="molecule type" value="Genomic_DNA"/>
</dbReference>
<sequence>MEEQQLVNEDPHSVSTSEGQVYHMTKGQNRPKVTVATWRSGDPGPMDGWRRTPPLKLPGLHSQFTISSCSLEHSAHIKHTRLNDLEPKEAESKGEKVGEVGVGWGWRCMRAYGKVLVPDTQGAPKRLARSKDWHQTTLALDCLLGEYHGVDPGFWLCPVFEKHMEM</sequence>
<name>A0A834B6P4_9CHIR</name>
<gene>
    <name evidence="2" type="ORF">HJG60_009750</name>
</gene>
<evidence type="ECO:0000256" key="1">
    <source>
        <dbReference type="SAM" id="MobiDB-lite"/>
    </source>
</evidence>
<protein>
    <submittedName>
        <fullName evidence="2">Uncharacterized protein</fullName>
    </submittedName>
</protein>